<dbReference type="EMBL" id="CP046956">
    <property type="protein sequence ID" value="QTM98747.1"/>
    <property type="molecule type" value="Genomic_DNA"/>
</dbReference>
<sequence length="137" mass="15381">MVRINQSKIGETPFQQLLGHNPRIMESWTLLGKVLEKDGQLSVELKEQVRRTLAQRNGCQYCKAKGKPNPHIVDERVLTATGFAEVFARLHGEIPDSVFDVLRDVFSEKEISELIAFICFTTAQQNVGAVLQLEAEA</sequence>
<reference evidence="1 2" key="1">
    <citation type="submission" date="2019-12" db="EMBL/GenBank/DDBJ databases">
        <title>The whole genome sequencing of a strain isolated from a Mars analog, Dalangtan Playa.</title>
        <authorList>
            <person name="Huang T."/>
        </authorList>
    </citation>
    <scope>NUCLEOTIDE SEQUENCE [LARGE SCALE GENOMIC DNA]</scope>
    <source>
        <strain evidence="1 2">DP4-553-S</strain>
    </source>
</reference>
<organism evidence="1 2">
    <name type="scientific">Sediminibacillus dalangtanensis</name>
    <dbReference type="NCBI Taxonomy" id="2729421"/>
    <lineage>
        <taxon>Bacteria</taxon>
        <taxon>Bacillati</taxon>
        <taxon>Bacillota</taxon>
        <taxon>Bacilli</taxon>
        <taxon>Bacillales</taxon>
        <taxon>Bacillaceae</taxon>
        <taxon>Sediminibacillus</taxon>
    </lineage>
</organism>
<evidence type="ECO:0000313" key="2">
    <source>
        <dbReference type="Proteomes" id="UP000665043"/>
    </source>
</evidence>
<gene>
    <name evidence="1" type="ORF">ERJ70_05225</name>
</gene>
<evidence type="ECO:0000313" key="1">
    <source>
        <dbReference type="EMBL" id="QTM98747.1"/>
    </source>
</evidence>
<dbReference type="SUPFAM" id="SSF69118">
    <property type="entry name" value="AhpD-like"/>
    <property type="match status" value="1"/>
</dbReference>
<keyword evidence="2" id="KW-1185">Reference proteome</keyword>
<proteinExistence type="predicted"/>
<protein>
    <submittedName>
        <fullName evidence="1">Carboxymuconolactone decarboxylase family protein</fullName>
    </submittedName>
</protein>
<dbReference type="Proteomes" id="UP000665043">
    <property type="component" value="Chromosome"/>
</dbReference>
<dbReference type="Gene3D" id="1.20.1290.10">
    <property type="entry name" value="AhpD-like"/>
    <property type="match status" value="2"/>
</dbReference>
<name>A0ABX7VPC6_9BACI</name>
<dbReference type="InterPro" id="IPR029032">
    <property type="entry name" value="AhpD-like"/>
</dbReference>
<accession>A0ABX7VPC6</accession>
<dbReference type="RefSeq" id="WP_026571600.1">
    <property type="nucleotide sequence ID" value="NZ_CP046956.1"/>
</dbReference>